<name>A0A8H5EV62_9AGAR</name>
<accession>A0A8H5EV62</accession>
<dbReference type="Proteomes" id="UP000541558">
    <property type="component" value="Unassembled WGS sequence"/>
</dbReference>
<gene>
    <name evidence="1" type="ORF">D9611_008612</name>
</gene>
<dbReference type="OrthoDB" id="2104739at2759"/>
<protein>
    <recommendedName>
        <fullName evidence="3">HNH nuclease domain-containing protein</fullName>
    </recommendedName>
</protein>
<dbReference type="EMBL" id="JAACJK010000224">
    <property type="protein sequence ID" value="KAF5313466.1"/>
    <property type="molecule type" value="Genomic_DNA"/>
</dbReference>
<sequence>MISDIESKKPLPPNPYRVTDQVDLHGAYNECLNHEREAMNSEGGDKEVINARCLGYLLLEAPCEEGRDSVAAQIIGCEGYQGRSNLAVGYIEHMFRFFRGSKGETPAAYDSCPVDSASQSHQSAKYAALKRDGYRCMVTHCPDSMVWDLPALRASLGIGDEGTMVTNFWHIFPDPPSTNDTMENPNKKSYAYAELAWKYVKVFGGFNALQELQGAGTHRLSNGLTLSLNVRAEFDELNVWFEEAQEGHPANTYFIKSTMPFAYVPSSTTPVTFVSHDPRLELPDPKYLKLHAAVCRVAHLSGAAEYMNQHDRDIENLSFLASDGSSANLFAAHLERTVEAY</sequence>
<evidence type="ECO:0000313" key="2">
    <source>
        <dbReference type="Proteomes" id="UP000541558"/>
    </source>
</evidence>
<comment type="caution">
    <text evidence="1">The sequence shown here is derived from an EMBL/GenBank/DDBJ whole genome shotgun (WGS) entry which is preliminary data.</text>
</comment>
<dbReference type="AlphaFoldDB" id="A0A8H5EV62"/>
<evidence type="ECO:0000313" key="1">
    <source>
        <dbReference type="EMBL" id="KAF5313466.1"/>
    </source>
</evidence>
<proteinExistence type="predicted"/>
<reference evidence="1 2" key="1">
    <citation type="journal article" date="2020" name="ISME J.">
        <title>Uncovering the hidden diversity of litter-decomposition mechanisms in mushroom-forming fungi.</title>
        <authorList>
            <person name="Floudas D."/>
            <person name="Bentzer J."/>
            <person name="Ahren D."/>
            <person name="Johansson T."/>
            <person name="Persson P."/>
            <person name="Tunlid A."/>
        </authorList>
    </citation>
    <scope>NUCLEOTIDE SEQUENCE [LARGE SCALE GENOMIC DNA]</scope>
    <source>
        <strain evidence="1 2">CBS 175.51</strain>
    </source>
</reference>
<evidence type="ECO:0008006" key="3">
    <source>
        <dbReference type="Google" id="ProtNLM"/>
    </source>
</evidence>
<keyword evidence="2" id="KW-1185">Reference proteome</keyword>
<organism evidence="1 2">
    <name type="scientific">Ephemerocybe angulata</name>
    <dbReference type="NCBI Taxonomy" id="980116"/>
    <lineage>
        <taxon>Eukaryota</taxon>
        <taxon>Fungi</taxon>
        <taxon>Dikarya</taxon>
        <taxon>Basidiomycota</taxon>
        <taxon>Agaricomycotina</taxon>
        <taxon>Agaricomycetes</taxon>
        <taxon>Agaricomycetidae</taxon>
        <taxon>Agaricales</taxon>
        <taxon>Agaricineae</taxon>
        <taxon>Psathyrellaceae</taxon>
        <taxon>Ephemerocybe</taxon>
    </lineage>
</organism>